<dbReference type="Proteomes" id="UP000295511">
    <property type="component" value="Unassembled WGS sequence"/>
</dbReference>
<evidence type="ECO:0000313" key="2">
    <source>
        <dbReference type="Proteomes" id="UP000295511"/>
    </source>
</evidence>
<name>A0A4R5KMQ5_9MICC</name>
<evidence type="ECO:0000313" key="1">
    <source>
        <dbReference type="EMBL" id="TDF96901.1"/>
    </source>
</evidence>
<sequence>MTTPKVTELSRQLDEARAKLATLPKPGVLNALPWDTTDSRRAAAIIEAQALVTQLENLLAAAVRSTLTEIIDTVSAIPEDMTNFRLLRQSVLLLNALAKLEESLI</sequence>
<dbReference type="EMBL" id="SMRU01000009">
    <property type="protein sequence ID" value="TDF96901.1"/>
    <property type="molecule type" value="Genomic_DNA"/>
</dbReference>
<organism evidence="1 2">
    <name type="scientific">Arthrobacter terricola</name>
    <dbReference type="NCBI Taxonomy" id="2547396"/>
    <lineage>
        <taxon>Bacteria</taxon>
        <taxon>Bacillati</taxon>
        <taxon>Actinomycetota</taxon>
        <taxon>Actinomycetes</taxon>
        <taxon>Micrococcales</taxon>
        <taxon>Micrococcaceae</taxon>
        <taxon>Arthrobacter</taxon>
    </lineage>
</organism>
<protein>
    <submittedName>
        <fullName evidence="1">Uncharacterized protein</fullName>
    </submittedName>
</protein>
<dbReference type="RefSeq" id="WP_133203949.1">
    <property type="nucleotide sequence ID" value="NZ_SMRU01000009.1"/>
</dbReference>
<gene>
    <name evidence="1" type="ORF">E1809_09270</name>
</gene>
<dbReference type="AlphaFoldDB" id="A0A4R5KMQ5"/>
<accession>A0A4R5KMQ5</accession>
<keyword evidence="2" id="KW-1185">Reference proteome</keyword>
<comment type="caution">
    <text evidence="1">The sequence shown here is derived from an EMBL/GenBank/DDBJ whole genome shotgun (WGS) entry which is preliminary data.</text>
</comment>
<reference evidence="1 2" key="1">
    <citation type="submission" date="2019-03" db="EMBL/GenBank/DDBJ databases">
        <title>Whole genome sequence of Arthrobacter sp JH1-1.</title>
        <authorList>
            <person name="Trinh H.N."/>
        </authorList>
    </citation>
    <scope>NUCLEOTIDE SEQUENCE [LARGE SCALE GENOMIC DNA]</scope>
    <source>
        <strain evidence="1 2">JH1-1</strain>
    </source>
</reference>
<proteinExistence type="predicted"/>